<feature type="transmembrane region" description="Helical" evidence="7">
    <location>
        <begin position="12"/>
        <end position="30"/>
    </location>
</feature>
<keyword evidence="6 7" id="KW-0472">Membrane</keyword>
<gene>
    <name evidence="8" type="ORF">SAMN05444170_6851</name>
</gene>
<reference evidence="9" key="1">
    <citation type="submission" date="2016-11" db="EMBL/GenBank/DDBJ databases">
        <authorList>
            <person name="Varghese N."/>
            <person name="Submissions S."/>
        </authorList>
    </citation>
    <scope>NUCLEOTIDE SEQUENCE [LARGE SCALE GENOMIC DNA]</scope>
    <source>
        <strain evidence="9">GAS401</strain>
    </source>
</reference>
<dbReference type="PANTHER" id="PTHR33452">
    <property type="entry name" value="OXIDOREDUCTASE CATD-RELATED"/>
    <property type="match status" value="1"/>
</dbReference>
<keyword evidence="3" id="KW-1003">Cell membrane</keyword>
<evidence type="ECO:0000256" key="4">
    <source>
        <dbReference type="ARBA" id="ARBA00022692"/>
    </source>
</evidence>
<feature type="transmembrane region" description="Helical" evidence="7">
    <location>
        <begin position="78"/>
        <end position="97"/>
    </location>
</feature>
<evidence type="ECO:0000256" key="5">
    <source>
        <dbReference type="ARBA" id="ARBA00022989"/>
    </source>
</evidence>
<dbReference type="AlphaFoldDB" id="A0A1M7UV64"/>
<protein>
    <submittedName>
        <fullName evidence="8">Putative oxidoreductase</fullName>
    </submittedName>
</protein>
<dbReference type="Proteomes" id="UP000184096">
    <property type="component" value="Chromosome I"/>
</dbReference>
<evidence type="ECO:0000256" key="7">
    <source>
        <dbReference type="SAM" id="Phobius"/>
    </source>
</evidence>
<feature type="transmembrane region" description="Helical" evidence="7">
    <location>
        <begin position="50"/>
        <end position="71"/>
    </location>
</feature>
<organism evidence="8 9">
    <name type="scientific">Bradyrhizobium erythrophlei</name>
    <dbReference type="NCBI Taxonomy" id="1437360"/>
    <lineage>
        <taxon>Bacteria</taxon>
        <taxon>Pseudomonadati</taxon>
        <taxon>Pseudomonadota</taxon>
        <taxon>Alphaproteobacteria</taxon>
        <taxon>Hyphomicrobiales</taxon>
        <taxon>Nitrobacteraceae</taxon>
        <taxon>Bradyrhizobium</taxon>
    </lineage>
</organism>
<sequence length="137" mass="14160">MSSSDTTALQDKVLLAARLLAAPLFIYSGIGKILAFEVTAGRLPGGAGGFGSVLAACAIVIELGGSLALILGIYTRCAAIAFIVFTVLASVMFHNFWASPPAQVIPQTVNFLKNLGLIGLFAMIAAFGPGAYALRKK</sequence>
<dbReference type="InterPro" id="IPR032808">
    <property type="entry name" value="DoxX"/>
</dbReference>
<accession>A0A1M7UV64</accession>
<evidence type="ECO:0000313" key="8">
    <source>
        <dbReference type="EMBL" id="SHN86825.1"/>
    </source>
</evidence>
<keyword evidence="4 7" id="KW-0812">Transmembrane</keyword>
<evidence type="ECO:0000313" key="9">
    <source>
        <dbReference type="Proteomes" id="UP000184096"/>
    </source>
</evidence>
<evidence type="ECO:0000256" key="6">
    <source>
        <dbReference type="ARBA" id="ARBA00023136"/>
    </source>
</evidence>
<dbReference type="InterPro" id="IPR051907">
    <property type="entry name" value="DoxX-like_oxidoreductase"/>
</dbReference>
<feature type="transmembrane region" description="Helical" evidence="7">
    <location>
        <begin position="117"/>
        <end position="134"/>
    </location>
</feature>
<dbReference type="PANTHER" id="PTHR33452:SF1">
    <property type="entry name" value="INNER MEMBRANE PROTEIN YPHA-RELATED"/>
    <property type="match status" value="1"/>
</dbReference>
<keyword evidence="5 7" id="KW-1133">Transmembrane helix</keyword>
<dbReference type="OrthoDB" id="8255719at2"/>
<evidence type="ECO:0000256" key="1">
    <source>
        <dbReference type="ARBA" id="ARBA00004651"/>
    </source>
</evidence>
<dbReference type="GO" id="GO:0005886">
    <property type="term" value="C:plasma membrane"/>
    <property type="evidence" value="ECO:0007669"/>
    <property type="project" value="UniProtKB-SubCell"/>
</dbReference>
<keyword evidence="9" id="KW-1185">Reference proteome</keyword>
<evidence type="ECO:0000256" key="3">
    <source>
        <dbReference type="ARBA" id="ARBA00022475"/>
    </source>
</evidence>
<dbReference type="RefSeq" id="WP_072824824.1">
    <property type="nucleotide sequence ID" value="NZ_LT670849.1"/>
</dbReference>
<evidence type="ECO:0000256" key="2">
    <source>
        <dbReference type="ARBA" id="ARBA00006679"/>
    </source>
</evidence>
<comment type="subcellular location">
    <subcellularLocation>
        <location evidence="1">Cell membrane</location>
        <topology evidence="1">Multi-pass membrane protein</topology>
    </subcellularLocation>
</comment>
<comment type="similarity">
    <text evidence="2">Belongs to the DoxX family.</text>
</comment>
<name>A0A1M7UV64_9BRAD</name>
<dbReference type="Pfam" id="PF07681">
    <property type="entry name" value="DoxX"/>
    <property type="match status" value="1"/>
</dbReference>
<proteinExistence type="inferred from homology"/>
<dbReference type="EMBL" id="LT670849">
    <property type="protein sequence ID" value="SHN86825.1"/>
    <property type="molecule type" value="Genomic_DNA"/>
</dbReference>